<dbReference type="Gene3D" id="2.60.120.600">
    <property type="entry name" value="Domain of unknown function DUF1214, C-terminal domain"/>
    <property type="match status" value="1"/>
</dbReference>
<dbReference type="PANTHER" id="PTHR36509">
    <property type="entry name" value="BLL3101 PROTEIN"/>
    <property type="match status" value="1"/>
</dbReference>
<dbReference type="PANTHER" id="PTHR36509:SF3">
    <property type="entry name" value="SIGNAL PEPTIDE PROTEIN"/>
    <property type="match status" value="1"/>
</dbReference>
<comment type="caution">
    <text evidence="4">The sequence shown here is derived from an EMBL/GenBank/DDBJ whole genome shotgun (WGS) entry which is preliminary data.</text>
</comment>
<evidence type="ECO:0000313" key="5">
    <source>
        <dbReference type="Proteomes" id="UP000620262"/>
    </source>
</evidence>
<gene>
    <name evidence="4" type="ORF">H4W29_005583</name>
</gene>
<dbReference type="SUPFAM" id="SSF160935">
    <property type="entry name" value="VPA0735-like"/>
    <property type="match status" value="1"/>
</dbReference>
<feature type="domain" description="DUF1214" evidence="2">
    <location>
        <begin position="431"/>
        <end position="541"/>
    </location>
</feature>
<keyword evidence="1" id="KW-0472">Membrane</keyword>
<evidence type="ECO:0000259" key="3">
    <source>
        <dbReference type="Pfam" id="PF06863"/>
    </source>
</evidence>
<dbReference type="InterPro" id="IPR037050">
    <property type="entry name" value="DUF1254_sf"/>
</dbReference>
<name>A0ABR9IYT0_RHIVS</name>
<evidence type="ECO:0000313" key="4">
    <source>
        <dbReference type="EMBL" id="MBE1508338.1"/>
    </source>
</evidence>
<keyword evidence="5" id="KW-1185">Reference proteome</keyword>
<dbReference type="Proteomes" id="UP000620262">
    <property type="component" value="Unassembled WGS sequence"/>
</dbReference>
<reference evidence="4 5" key="1">
    <citation type="submission" date="2020-10" db="EMBL/GenBank/DDBJ databases">
        <title>Sequencing the genomes of 1000 actinobacteria strains.</title>
        <authorList>
            <person name="Klenk H.-P."/>
        </authorList>
    </citation>
    <scope>NUCLEOTIDE SEQUENCE [LARGE SCALE GENOMIC DNA]</scope>
    <source>
        <strain evidence="4 5">DSM 7307</strain>
    </source>
</reference>
<protein>
    <recommendedName>
        <fullName evidence="6">DUF1254 domain-containing protein</fullName>
    </recommendedName>
</protein>
<dbReference type="Pfam" id="PF06863">
    <property type="entry name" value="DUF1254"/>
    <property type="match status" value="1"/>
</dbReference>
<organism evidence="4 5">
    <name type="scientific">Rhizobium viscosum</name>
    <name type="common">Arthrobacter viscosus</name>
    <dbReference type="NCBI Taxonomy" id="1673"/>
    <lineage>
        <taxon>Bacteria</taxon>
        <taxon>Pseudomonadati</taxon>
        <taxon>Pseudomonadota</taxon>
        <taxon>Alphaproteobacteria</taxon>
        <taxon>Hyphomicrobiales</taxon>
        <taxon>Rhizobiaceae</taxon>
        <taxon>Rhizobium/Agrobacterium group</taxon>
        <taxon>Rhizobium</taxon>
    </lineage>
</organism>
<accession>A0ABR9IYT0</accession>
<dbReference type="EMBL" id="JADBEC010000002">
    <property type="protein sequence ID" value="MBE1508338.1"/>
    <property type="molecule type" value="Genomic_DNA"/>
</dbReference>
<dbReference type="Pfam" id="PF06742">
    <property type="entry name" value="DUF1214"/>
    <property type="match status" value="1"/>
</dbReference>
<proteinExistence type="predicted"/>
<dbReference type="InterPro" id="IPR010679">
    <property type="entry name" value="DUF1254"/>
</dbReference>
<dbReference type="Gene3D" id="1.10.3360.10">
    <property type="entry name" value="VPA0735-like domain"/>
    <property type="match status" value="1"/>
</dbReference>
<dbReference type="InterPro" id="IPR037049">
    <property type="entry name" value="DUF1214_C_sf"/>
</dbReference>
<sequence>MTPLLPRSDETKGRTMRLIHGYLSTLIPPFAAGAFLAMQTIAALAEAPPIPESIATPNVVDTNIGKFEFKDGVPSKSTADRLYDNLDFTYAYRAFMDDMRGVSIHALRNAMQDIGMKENEVLVFSELMDAKSLFLTANADTIYVMGYLDLSKGPVVLEAPPKFLGVVQDAWFRWVVDLGGPGPDRGEGGKYLIVPPDYDGPLPEGGYYVARARTNTILWFGRSFLENHDDPKPVVETIRKFTNVYPYEPGGVGTPIAEFLAGKAKLGKIEPPPPTVFHEGSGKVMNTIPPNDWSYFEMLNEVVQREPATSLDPELMGPLAAIGIVKGKPFAPDERMKKIMSEALAVGNATSRSLFMSPRDPSWFYYPNSSWFNFLFLTGYEFETPIPEITAEGVKPFPATGYRTMDARTNFFYGVTGITPAMAMRLPGIGSQYLLAMTDADKNHFDGAKTYKVTLPKGIPEANFWSFTVYDNLTRSMLDTPQRYPRAGSQNYPSPAAEAAADGSTTVWFAPEQPQGVPRGNWIQTDPKKGWFTILRLYSPTEPFFDKSWRPSEIGLVK</sequence>
<evidence type="ECO:0000259" key="2">
    <source>
        <dbReference type="Pfam" id="PF06742"/>
    </source>
</evidence>
<dbReference type="InterPro" id="IPR010621">
    <property type="entry name" value="DUF1214"/>
</dbReference>
<dbReference type="Gene3D" id="2.60.40.1610">
    <property type="entry name" value="Domain of unknown function DUF1254"/>
    <property type="match status" value="1"/>
</dbReference>
<evidence type="ECO:0008006" key="6">
    <source>
        <dbReference type="Google" id="ProtNLM"/>
    </source>
</evidence>
<keyword evidence="1" id="KW-1133">Transmembrane helix</keyword>
<evidence type="ECO:0000256" key="1">
    <source>
        <dbReference type="SAM" id="Phobius"/>
    </source>
</evidence>
<feature type="domain" description="DUF1254" evidence="3">
    <location>
        <begin position="119"/>
        <end position="246"/>
    </location>
</feature>
<keyword evidence="1" id="KW-0812">Transmembrane</keyword>
<feature type="transmembrane region" description="Helical" evidence="1">
    <location>
        <begin position="21"/>
        <end position="45"/>
    </location>
</feature>